<dbReference type="SMART" id="SM00054">
    <property type="entry name" value="EFh"/>
    <property type="match status" value="1"/>
</dbReference>
<dbReference type="InterPro" id="IPR001589">
    <property type="entry name" value="Actinin_actin-bd_CS"/>
</dbReference>
<dbReference type="SMART" id="SM00033">
    <property type="entry name" value="CH"/>
    <property type="match status" value="4"/>
</dbReference>
<dbReference type="InterPro" id="IPR036872">
    <property type="entry name" value="CH_dom_sf"/>
</dbReference>
<reference evidence="13" key="1">
    <citation type="journal article" date="2021" name="Cell">
        <title>Tracing the genetic footprints of vertebrate landing in non-teleost ray-finned fishes.</title>
        <authorList>
            <person name="Bi X."/>
            <person name="Wang K."/>
            <person name="Yang L."/>
            <person name="Pan H."/>
            <person name="Jiang H."/>
            <person name="Wei Q."/>
            <person name="Fang M."/>
            <person name="Yu H."/>
            <person name="Zhu C."/>
            <person name="Cai Y."/>
            <person name="He Y."/>
            <person name="Gan X."/>
            <person name="Zeng H."/>
            <person name="Yu D."/>
            <person name="Zhu Y."/>
            <person name="Jiang H."/>
            <person name="Qiu Q."/>
            <person name="Yang H."/>
            <person name="Zhang Y.E."/>
            <person name="Wang W."/>
            <person name="Zhu M."/>
            <person name="He S."/>
            <person name="Zhang G."/>
        </authorList>
    </citation>
    <scope>NUCLEOTIDE SEQUENCE</scope>
    <source>
        <strain evidence="13">Pddl_001</strain>
    </source>
</reference>
<dbReference type="EMBL" id="JAAWVQ010095354">
    <property type="protein sequence ID" value="MBN3280077.1"/>
    <property type="molecule type" value="Genomic_DNA"/>
</dbReference>
<keyword evidence="14" id="KW-1185">Reference proteome</keyword>
<dbReference type="InterPro" id="IPR002048">
    <property type="entry name" value="EF_hand_dom"/>
</dbReference>
<dbReference type="InterPro" id="IPR039959">
    <property type="entry name" value="Fimbrin/Plastin"/>
</dbReference>
<keyword evidence="4" id="KW-0479">Metal-binding</keyword>
<feature type="domain" description="Calponin-homology (CH)" evidence="11">
    <location>
        <begin position="370"/>
        <end position="478"/>
    </location>
</feature>
<proteinExistence type="predicted"/>
<dbReference type="Pfam" id="PF00307">
    <property type="entry name" value="CH"/>
    <property type="match status" value="3"/>
</dbReference>
<feature type="non-terminal residue" evidence="13">
    <location>
        <position position="603"/>
    </location>
</feature>
<gene>
    <name evidence="13" type="primary">Pls3</name>
    <name evidence="13" type="ORF">GTO93_0014252</name>
</gene>
<evidence type="ECO:0000256" key="7">
    <source>
        <dbReference type="ARBA" id="ARBA00023203"/>
    </source>
</evidence>
<dbReference type="InterPro" id="IPR011992">
    <property type="entry name" value="EF-hand-dom_pair"/>
</dbReference>
<feature type="domain" description="Calponin-homology (CH)" evidence="11">
    <location>
        <begin position="491"/>
        <end position="600"/>
    </location>
</feature>
<dbReference type="Pfam" id="PF13499">
    <property type="entry name" value="EF-hand_7"/>
    <property type="match status" value="1"/>
</dbReference>
<accession>A0ABS2Y0A9</accession>
<dbReference type="Gene3D" id="1.10.238.10">
    <property type="entry name" value="EF-hand"/>
    <property type="match status" value="1"/>
</dbReference>
<evidence type="ECO:0000259" key="11">
    <source>
        <dbReference type="PROSITE" id="PS50021"/>
    </source>
</evidence>
<dbReference type="CDD" id="cd00051">
    <property type="entry name" value="EFh"/>
    <property type="match status" value="1"/>
</dbReference>
<dbReference type="SUPFAM" id="SSF47473">
    <property type="entry name" value="EF-hand"/>
    <property type="match status" value="1"/>
</dbReference>
<keyword evidence="7" id="KW-0009">Actin-binding</keyword>
<dbReference type="SUPFAM" id="SSF47576">
    <property type="entry name" value="Calponin-homology domain, CH-domain"/>
    <property type="match status" value="1"/>
</dbReference>
<comment type="function">
    <text evidence="10">Actin-bundling protein.</text>
</comment>
<comment type="subcellular location">
    <subcellularLocation>
        <location evidence="1">Cytoplasm</location>
    </subcellularLocation>
</comment>
<dbReference type="CDD" id="cd21292">
    <property type="entry name" value="CH_PLS_rpt1"/>
    <property type="match status" value="1"/>
</dbReference>
<feature type="domain" description="Calponin-homology (CH)" evidence="11">
    <location>
        <begin position="241"/>
        <end position="348"/>
    </location>
</feature>
<evidence type="ECO:0000256" key="8">
    <source>
        <dbReference type="ARBA" id="ARBA00039437"/>
    </source>
</evidence>
<organism evidence="13 14">
    <name type="scientific">Polyodon spathula</name>
    <name type="common">North American paddlefish</name>
    <name type="synonym">Squalus spathula</name>
    <dbReference type="NCBI Taxonomy" id="7913"/>
    <lineage>
        <taxon>Eukaryota</taxon>
        <taxon>Metazoa</taxon>
        <taxon>Chordata</taxon>
        <taxon>Craniata</taxon>
        <taxon>Vertebrata</taxon>
        <taxon>Euteleostomi</taxon>
        <taxon>Actinopterygii</taxon>
        <taxon>Chondrostei</taxon>
        <taxon>Acipenseriformes</taxon>
        <taxon>Polyodontidae</taxon>
        <taxon>Polyodon</taxon>
    </lineage>
</organism>
<evidence type="ECO:0000256" key="10">
    <source>
        <dbReference type="ARBA" id="ARBA00044724"/>
    </source>
</evidence>
<dbReference type="PROSITE" id="PS00019">
    <property type="entry name" value="ACTININ_1"/>
    <property type="match status" value="1"/>
</dbReference>
<evidence type="ECO:0000256" key="6">
    <source>
        <dbReference type="ARBA" id="ARBA00022837"/>
    </source>
</evidence>
<evidence type="ECO:0000256" key="2">
    <source>
        <dbReference type="ARBA" id="ARBA00022490"/>
    </source>
</evidence>
<sequence length="603" mass="67045">DLNGNGFVCDYELQELFKEANLPMPGYKVREIIQKLMTEGDKDKDGKISFDEFVSIFQELKSSDIAKSFRKAINRKEGILAIGGTSELSSEGTQHSFSEEERYAFVNWINKALENDPDCKHVLPMNPNTNSMFKAVGDGIVLCKMVNLSVADTIDERAINKKKLTPFTIQENLNLALNSASAIGCHVVNIGALDLREGKPHLVLGLLWQIIKIGLFADIELSRTLVALLRDGESLEDLLKLSPEELLLRWANYHLESAGWHKINNLSSDIKDSKAYFHLLNQIAPKGTKEDEARIDINMSGFNVSQYSCTMVSFLLLQIAGCRMLQTVKGVLGRSILWFKSYVSNRKQSVPMVLNQSLSIYCGVPQGGETREERTFRNWMNSLGVNPHVNHLYSDLQDALVILQLYEKIKVPVDWNKVNKPPYPKLGANMKKLWGYVCSSVSCVRAPLLAVGVCAPLLAVCAPLLAVDVCAPMLARYTLNVLEDLGEDGAKVNDDIIVNWVNSTLSAADKKTKIQSFKDKEISTSLAVVDLIDAIQPGCIDYDMVKTGKLSDEDKQENAKYAVSMARKIGARVYALPDDLVEVKPKMVMTVFACLMGRGLKKV</sequence>
<name>A0ABS2Y0A9_POLSP</name>
<keyword evidence="5" id="KW-0677">Repeat</keyword>
<evidence type="ECO:0000256" key="4">
    <source>
        <dbReference type="ARBA" id="ARBA00022723"/>
    </source>
</evidence>
<dbReference type="Gene3D" id="1.10.418.10">
    <property type="entry name" value="Calponin-like domain"/>
    <property type="match status" value="4"/>
</dbReference>
<comment type="caution">
    <text evidence="13">The sequence shown here is derived from an EMBL/GenBank/DDBJ whole genome shotgun (WGS) entry which is preliminary data.</text>
</comment>
<feature type="non-terminal residue" evidence="13">
    <location>
        <position position="1"/>
    </location>
</feature>
<dbReference type="PROSITE" id="PS50222">
    <property type="entry name" value="EF_HAND_2"/>
    <property type="match status" value="1"/>
</dbReference>
<dbReference type="InterPro" id="IPR018247">
    <property type="entry name" value="EF_Hand_1_Ca_BS"/>
</dbReference>
<dbReference type="CDD" id="cd21334">
    <property type="entry name" value="CH_PLS3_rpt4"/>
    <property type="match status" value="1"/>
</dbReference>
<evidence type="ECO:0000256" key="5">
    <source>
        <dbReference type="ARBA" id="ARBA00022737"/>
    </source>
</evidence>
<protein>
    <recommendedName>
        <fullName evidence="8">Plastin-3</fullName>
    </recommendedName>
    <alternativeName>
        <fullName evidence="9">T-plastin</fullName>
    </alternativeName>
</protein>
<evidence type="ECO:0000256" key="9">
    <source>
        <dbReference type="ARBA" id="ARBA00041485"/>
    </source>
</evidence>
<evidence type="ECO:0000313" key="13">
    <source>
        <dbReference type="EMBL" id="MBN3280077.1"/>
    </source>
</evidence>
<evidence type="ECO:0000256" key="1">
    <source>
        <dbReference type="ARBA" id="ARBA00004496"/>
    </source>
</evidence>
<keyword evidence="3" id="KW-0597">Phosphoprotein</keyword>
<keyword evidence="6" id="KW-0106">Calcium</keyword>
<dbReference type="PANTHER" id="PTHR19961">
    <property type="entry name" value="FIMBRIN/PLASTIN"/>
    <property type="match status" value="1"/>
</dbReference>
<feature type="domain" description="EF-hand" evidence="12">
    <location>
        <begin position="28"/>
        <end position="63"/>
    </location>
</feature>
<feature type="domain" description="Calponin-homology (CH)" evidence="11">
    <location>
        <begin position="99"/>
        <end position="215"/>
    </location>
</feature>
<dbReference type="PANTHER" id="PTHR19961:SF32">
    <property type="entry name" value="PLASTIN-3"/>
    <property type="match status" value="1"/>
</dbReference>
<evidence type="ECO:0000259" key="12">
    <source>
        <dbReference type="PROSITE" id="PS50222"/>
    </source>
</evidence>
<dbReference type="PROSITE" id="PS00020">
    <property type="entry name" value="ACTININ_2"/>
    <property type="match status" value="1"/>
</dbReference>
<dbReference type="PROSITE" id="PS50021">
    <property type="entry name" value="CH"/>
    <property type="match status" value="4"/>
</dbReference>
<dbReference type="InterPro" id="IPR001715">
    <property type="entry name" value="CH_dom"/>
</dbReference>
<keyword evidence="2" id="KW-0963">Cytoplasm</keyword>
<evidence type="ECO:0000313" key="14">
    <source>
        <dbReference type="Proteomes" id="UP001166093"/>
    </source>
</evidence>
<evidence type="ECO:0000256" key="3">
    <source>
        <dbReference type="ARBA" id="ARBA00022553"/>
    </source>
</evidence>
<dbReference type="Proteomes" id="UP001166093">
    <property type="component" value="Unassembled WGS sequence"/>
</dbReference>
<dbReference type="PROSITE" id="PS00018">
    <property type="entry name" value="EF_HAND_1"/>
    <property type="match status" value="2"/>
</dbReference>